<evidence type="ECO:0000256" key="1">
    <source>
        <dbReference type="SAM" id="Phobius"/>
    </source>
</evidence>
<accession>A0A2L1CA94</accession>
<evidence type="ECO:0000313" key="2">
    <source>
        <dbReference type="EMBL" id="AVB76292.1"/>
    </source>
</evidence>
<dbReference type="RefSeq" id="WP_104837844.1">
    <property type="nucleotide sequence ID" value="NZ_CP026606.1"/>
</dbReference>
<dbReference type="GeneID" id="36101970"/>
<sequence>MILLNLVKNLIRSKKGELHPILGILMGFALIFLSLFTLKFIKVASNDPDGAIDMLFNGINRILDIL</sequence>
<dbReference type="KEGG" id="mmad:MMJJ_08820"/>
<dbReference type="AlphaFoldDB" id="A0A2L1CA94"/>
<dbReference type="EMBL" id="CP026606">
    <property type="protein sequence ID" value="AVB76292.1"/>
    <property type="molecule type" value="Genomic_DNA"/>
</dbReference>
<name>A0A2L1CA94_METMI</name>
<keyword evidence="1" id="KW-1133">Transmembrane helix</keyword>
<proteinExistence type="predicted"/>
<keyword evidence="1" id="KW-0472">Membrane</keyword>
<gene>
    <name evidence="2" type="ORF">MMJJ_08820</name>
</gene>
<protein>
    <submittedName>
        <fullName evidence="2">Uncharacterized protein</fullName>
    </submittedName>
</protein>
<organism evidence="2 3">
    <name type="scientific">Methanococcus maripaludis</name>
    <name type="common">Methanococcus deltae</name>
    <dbReference type="NCBI Taxonomy" id="39152"/>
    <lineage>
        <taxon>Archaea</taxon>
        <taxon>Methanobacteriati</taxon>
        <taxon>Methanobacteriota</taxon>
        <taxon>Methanomada group</taxon>
        <taxon>Methanococci</taxon>
        <taxon>Methanococcales</taxon>
        <taxon>Methanococcaceae</taxon>
        <taxon>Methanococcus</taxon>
    </lineage>
</organism>
<dbReference type="Proteomes" id="UP000239462">
    <property type="component" value="Chromosome"/>
</dbReference>
<evidence type="ECO:0000313" key="3">
    <source>
        <dbReference type="Proteomes" id="UP000239462"/>
    </source>
</evidence>
<keyword evidence="1" id="KW-0812">Transmembrane</keyword>
<reference evidence="3" key="1">
    <citation type="journal article" date="2018" name="Genome Announc.">
        <title>Complete Genome Sequence of the Methanococcus maripaludis Type Strain JJ (DSM 2067), a Model for Selenoprotein Synthesis in Archaea.</title>
        <authorList>
            <person name="Poehlein A."/>
            <person name="Heym D."/>
            <person name="Quitzke V."/>
            <person name="Fersch J."/>
            <person name="Daniel R."/>
            <person name="Rother M."/>
        </authorList>
    </citation>
    <scope>NUCLEOTIDE SEQUENCE [LARGE SCALE GENOMIC DNA]</scope>
    <source>
        <strain evidence="3">DSM 2067</strain>
    </source>
</reference>
<feature type="transmembrane region" description="Helical" evidence="1">
    <location>
        <begin position="21"/>
        <end position="41"/>
    </location>
</feature>